<dbReference type="PANTHER" id="PTHR40463">
    <property type="entry name" value="PH-RESPONSE REGULATOR PROTEIN PALC"/>
    <property type="match status" value="1"/>
</dbReference>
<dbReference type="PROSITE" id="PS51180">
    <property type="entry name" value="BRO1"/>
    <property type="match status" value="1"/>
</dbReference>
<accession>A0A317XQE6</accession>
<organism evidence="5 6">
    <name type="scientific">Testicularia cyperi</name>
    <dbReference type="NCBI Taxonomy" id="1882483"/>
    <lineage>
        <taxon>Eukaryota</taxon>
        <taxon>Fungi</taxon>
        <taxon>Dikarya</taxon>
        <taxon>Basidiomycota</taxon>
        <taxon>Ustilaginomycotina</taxon>
        <taxon>Ustilaginomycetes</taxon>
        <taxon>Ustilaginales</taxon>
        <taxon>Anthracoideaceae</taxon>
        <taxon>Testicularia</taxon>
    </lineage>
</organism>
<dbReference type="EMBL" id="KZ819193">
    <property type="protein sequence ID" value="PWZ00023.1"/>
    <property type="molecule type" value="Genomic_DNA"/>
</dbReference>
<dbReference type="Proteomes" id="UP000246740">
    <property type="component" value="Unassembled WGS sequence"/>
</dbReference>
<evidence type="ECO:0000313" key="6">
    <source>
        <dbReference type="Proteomes" id="UP000246740"/>
    </source>
</evidence>
<dbReference type="SMART" id="SM01041">
    <property type="entry name" value="BRO1"/>
    <property type="match status" value="1"/>
</dbReference>
<evidence type="ECO:0000256" key="2">
    <source>
        <dbReference type="ARBA" id="ARBA00022193"/>
    </source>
</evidence>
<dbReference type="STRING" id="1882483.A0A317XQE6"/>
<dbReference type="InterPro" id="IPR037505">
    <property type="entry name" value="pH-resp_palC"/>
</dbReference>
<name>A0A317XQE6_9BASI</name>
<evidence type="ECO:0000313" key="5">
    <source>
        <dbReference type="EMBL" id="PWZ00023.1"/>
    </source>
</evidence>
<feature type="compositionally biased region" description="Gly residues" evidence="3">
    <location>
        <begin position="326"/>
        <end position="342"/>
    </location>
</feature>
<dbReference type="InParanoid" id="A0A317XQE6"/>
<dbReference type="Pfam" id="PF03097">
    <property type="entry name" value="BRO1"/>
    <property type="match status" value="1"/>
</dbReference>
<keyword evidence="6" id="KW-1185">Reference proteome</keyword>
<feature type="compositionally biased region" description="Basic and acidic residues" evidence="3">
    <location>
        <begin position="540"/>
        <end position="562"/>
    </location>
</feature>
<dbReference type="OrthoDB" id="10266451at2759"/>
<reference evidence="5 6" key="1">
    <citation type="journal article" date="2018" name="Mol. Biol. Evol.">
        <title>Broad Genomic Sampling Reveals a Smut Pathogenic Ancestry of the Fungal Clade Ustilaginomycotina.</title>
        <authorList>
            <person name="Kijpornyongpan T."/>
            <person name="Mondo S.J."/>
            <person name="Barry K."/>
            <person name="Sandor L."/>
            <person name="Lee J."/>
            <person name="Lipzen A."/>
            <person name="Pangilinan J."/>
            <person name="LaButti K."/>
            <person name="Hainaut M."/>
            <person name="Henrissat B."/>
            <person name="Grigoriev I.V."/>
            <person name="Spatafora J.W."/>
            <person name="Aime M.C."/>
        </authorList>
    </citation>
    <scope>NUCLEOTIDE SEQUENCE [LARGE SCALE GENOMIC DNA]</scope>
    <source>
        <strain evidence="5 6">MCA 3645</strain>
    </source>
</reference>
<feature type="compositionally biased region" description="Gly residues" evidence="3">
    <location>
        <begin position="61"/>
        <end position="77"/>
    </location>
</feature>
<comment type="similarity">
    <text evidence="1">Belongs to the palC family.</text>
</comment>
<evidence type="ECO:0000259" key="4">
    <source>
        <dbReference type="PROSITE" id="PS51180"/>
    </source>
</evidence>
<feature type="compositionally biased region" description="Low complexity" evidence="3">
    <location>
        <begin position="78"/>
        <end position="87"/>
    </location>
</feature>
<dbReference type="AlphaFoldDB" id="A0A317XQE6"/>
<dbReference type="Gene3D" id="1.25.40.280">
    <property type="entry name" value="alix/aip1 like domains"/>
    <property type="match status" value="1"/>
</dbReference>
<evidence type="ECO:0000256" key="3">
    <source>
        <dbReference type="SAM" id="MobiDB-lite"/>
    </source>
</evidence>
<feature type="region of interest" description="Disordered" evidence="3">
    <location>
        <begin position="532"/>
        <end position="581"/>
    </location>
</feature>
<dbReference type="GO" id="GO:0005886">
    <property type="term" value="C:plasma membrane"/>
    <property type="evidence" value="ECO:0007669"/>
    <property type="project" value="TreeGrafter"/>
</dbReference>
<dbReference type="PANTHER" id="PTHR40463:SF1">
    <property type="entry name" value="PH-RESPONSE REGULATOR PROTEIN PALC"/>
    <property type="match status" value="1"/>
</dbReference>
<sequence>MYVYELTTTGTISFGEFLITTDLVGQVSQTTELRARLRGILKEQRASVSLVGGGCVGGSGSASGSGGGGGSGSGSGASEGTAGSSTGPLTSHDWLPIIKAVEEYLPYLFAVFNSIQTDDLILRYEPVFSWRTCLSSPTLRGAQRIELVGLYYEICSTLLAYALVLSNFSASIVASLGEYERDRSLSDADRGVKNDRLKAAADTLCRAAGILAHLSSHLIPRWESHHGIPEGRPPELTRELTLALSKVCLAEAQALAIRKLLAPSLALATDTVTPGPPLPKSHPSPSLLAKLHLNVAEEFEAALSLARTVNDGKRVRTSAGASSGSSSGGGYRGTGSLGGGGAQADDLVPGKSGGGKKLFGRLKNLGSSSSSAGVGGTTTIGSASGVDKDLDLHSSFLRYLGVMAGFHRALAYKWLGVDAGESSNRIGEGISFFAMSQTALTSSTMKEGLVGLSKLKGGMSSSSHAGKHTRLDFAVVREQELKSVAHWLTSYRKLNDTVTFQPLIGESELRAKIPAGRAALLMKAYTPPQPAFGPGSAGYRSKDGTDALDADNLHRLGPDHPARSNLALADSTGPSSGAASAHGAQYAGAGAYY</sequence>
<dbReference type="InterPro" id="IPR004328">
    <property type="entry name" value="BRO1_dom"/>
</dbReference>
<feature type="compositionally biased region" description="Low complexity" evidence="3">
    <location>
        <begin position="569"/>
        <end position="581"/>
    </location>
</feature>
<protein>
    <recommendedName>
        <fullName evidence="2">pH-response regulator protein palC</fullName>
    </recommendedName>
</protein>
<dbReference type="InterPro" id="IPR038499">
    <property type="entry name" value="BRO1_sf"/>
</dbReference>
<proteinExistence type="inferred from homology"/>
<gene>
    <name evidence="5" type="ORF">BCV70DRAFT_161602</name>
</gene>
<feature type="region of interest" description="Disordered" evidence="3">
    <location>
        <begin position="314"/>
        <end position="347"/>
    </location>
</feature>
<dbReference type="GO" id="GO:0071467">
    <property type="term" value="P:cellular response to pH"/>
    <property type="evidence" value="ECO:0007669"/>
    <property type="project" value="InterPro"/>
</dbReference>
<feature type="domain" description="BRO1" evidence="4">
    <location>
        <begin position="1"/>
        <end position="515"/>
    </location>
</feature>
<feature type="region of interest" description="Disordered" evidence="3">
    <location>
        <begin position="61"/>
        <end position="87"/>
    </location>
</feature>
<evidence type="ECO:0000256" key="1">
    <source>
        <dbReference type="ARBA" id="ARBA00010997"/>
    </source>
</evidence>